<dbReference type="AlphaFoldDB" id="A0A9N9FQW8"/>
<feature type="compositionally biased region" description="Polar residues" evidence="1">
    <location>
        <begin position="127"/>
        <end position="136"/>
    </location>
</feature>
<feature type="region of interest" description="Disordered" evidence="1">
    <location>
        <begin position="127"/>
        <end position="147"/>
    </location>
</feature>
<proteinExistence type="predicted"/>
<comment type="caution">
    <text evidence="2">The sequence shown here is derived from an EMBL/GenBank/DDBJ whole genome shotgun (WGS) entry which is preliminary data.</text>
</comment>
<organism evidence="2 3">
    <name type="scientific">Paraglomus occultum</name>
    <dbReference type="NCBI Taxonomy" id="144539"/>
    <lineage>
        <taxon>Eukaryota</taxon>
        <taxon>Fungi</taxon>
        <taxon>Fungi incertae sedis</taxon>
        <taxon>Mucoromycota</taxon>
        <taxon>Glomeromycotina</taxon>
        <taxon>Glomeromycetes</taxon>
        <taxon>Paraglomerales</taxon>
        <taxon>Paraglomeraceae</taxon>
        <taxon>Paraglomus</taxon>
    </lineage>
</organism>
<keyword evidence="3" id="KW-1185">Reference proteome</keyword>
<evidence type="ECO:0000313" key="3">
    <source>
        <dbReference type="Proteomes" id="UP000789572"/>
    </source>
</evidence>
<dbReference type="OrthoDB" id="10284960at2759"/>
<feature type="non-terminal residue" evidence="2">
    <location>
        <position position="250"/>
    </location>
</feature>
<protein>
    <submittedName>
        <fullName evidence="2">399_t:CDS:1</fullName>
    </submittedName>
</protein>
<gene>
    <name evidence="2" type="ORF">POCULU_LOCUS5153</name>
</gene>
<accession>A0A9N9FQW8</accession>
<dbReference type="EMBL" id="CAJVPJ010000747">
    <property type="protein sequence ID" value="CAG8553713.1"/>
    <property type="molecule type" value="Genomic_DNA"/>
</dbReference>
<evidence type="ECO:0000313" key="2">
    <source>
        <dbReference type="EMBL" id="CAG8553713.1"/>
    </source>
</evidence>
<dbReference type="Proteomes" id="UP000789572">
    <property type="component" value="Unassembled WGS sequence"/>
</dbReference>
<name>A0A9N9FQW8_9GLOM</name>
<reference evidence="2" key="1">
    <citation type="submission" date="2021-06" db="EMBL/GenBank/DDBJ databases">
        <authorList>
            <person name="Kallberg Y."/>
            <person name="Tangrot J."/>
            <person name="Rosling A."/>
        </authorList>
    </citation>
    <scope>NUCLEOTIDE SEQUENCE</scope>
    <source>
        <strain evidence="2">IA702</strain>
    </source>
</reference>
<evidence type="ECO:0000256" key="1">
    <source>
        <dbReference type="SAM" id="MobiDB-lite"/>
    </source>
</evidence>
<sequence length="250" mass="27801">MELKKRRRDQVIRRELNVDIDTESESDNGMETNCTGVMISGGRRWNTSKETNDDKTFMHPGNWLTMIEKRCLDVNESHNMTSDGDYDVNSNLQAADNMNWISLPTPGLFGLDQDLVSPLDSVAPSLSFSEDYSTPGPSEPPFTPEQYTIHSVDDESNEQATNGPYVVGTATDVITEAALESLIPLAELICNTYQGQMLSSGVGNEYEVQEMDRAAEEMMEYIVADDDDEDIVNTVSNNNAWDNFVDASTT</sequence>